<feature type="domain" description="RdRp catalytic" evidence="10">
    <location>
        <begin position="285"/>
        <end position="423"/>
    </location>
</feature>
<evidence type="ECO:0000256" key="7">
    <source>
        <dbReference type="ARBA" id="ARBA00030248"/>
    </source>
</evidence>
<dbReference type="PROSITE" id="PS50522">
    <property type="entry name" value="RDRP_PHAGE"/>
    <property type="match status" value="1"/>
</dbReference>
<keyword evidence="2 11" id="KW-0696">RNA-directed RNA polymerase</keyword>
<dbReference type="EMBL" id="BK013626">
    <property type="protein sequence ID" value="DAD50787.1"/>
    <property type="molecule type" value="Genomic_RNA"/>
</dbReference>
<evidence type="ECO:0000313" key="12">
    <source>
        <dbReference type="Proteomes" id="UP000680934"/>
    </source>
</evidence>
<gene>
    <name evidence="11" type="primary">SRR5466338_3_4</name>
</gene>
<keyword evidence="9" id="KW-0479">Metal-binding</keyword>
<reference evidence="11" key="1">
    <citation type="submission" date="2020-09" db="EMBL/GenBank/DDBJ databases">
        <title>Leviviricetes taxonomy.</title>
        <authorList>
            <person name="Stockdale S.R."/>
            <person name="Callanan J."/>
            <person name="Adriaenssens E.M."/>
            <person name="Kuhn J.H."/>
            <person name="Rumnieks J."/>
            <person name="Shkoporov A."/>
            <person name="Draper L.A."/>
            <person name="Ross P."/>
            <person name="Hill C."/>
        </authorList>
    </citation>
    <scope>NUCLEOTIDE SEQUENCE</scope>
</reference>
<dbReference type="Proteomes" id="UP000680934">
    <property type="component" value="Segment"/>
</dbReference>
<name>A0A8S5L007_9VIRU</name>
<dbReference type="EC" id="2.7.7.48" evidence="1"/>
<organism evidence="11 12">
    <name type="scientific">ssRNA phage SRR5466338_3</name>
    <dbReference type="NCBI Taxonomy" id="2786392"/>
    <lineage>
        <taxon>Viruses</taxon>
        <taxon>Riboviria</taxon>
        <taxon>Orthornavirae</taxon>
        <taxon>Lenarviricota</taxon>
        <taxon>Leviviricetes</taxon>
        <taxon>Norzivirales</taxon>
        <taxon>Fiersviridae</taxon>
        <taxon>Olmsdivirus</taxon>
        <taxon>Olmsdivirus lutivivens</taxon>
    </lineage>
</organism>
<keyword evidence="12" id="KW-1185">Reference proteome</keyword>
<dbReference type="Pfam" id="PF03431">
    <property type="entry name" value="RNA_replicase_B"/>
    <property type="match status" value="1"/>
</dbReference>
<evidence type="ECO:0000256" key="4">
    <source>
        <dbReference type="ARBA" id="ARBA00022695"/>
    </source>
</evidence>
<dbReference type="GO" id="GO:0039694">
    <property type="term" value="P:viral RNA genome replication"/>
    <property type="evidence" value="ECO:0007669"/>
    <property type="project" value="InterPro"/>
</dbReference>
<dbReference type="GeneID" id="80398725"/>
<comment type="cofactor">
    <cofactor evidence="9">
        <name>Mg(2+)</name>
        <dbReference type="ChEBI" id="CHEBI:18420"/>
    </cofactor>
    <text evidence="9">Binds 2 Mg(2+) per subunit.</text>
</comment>
<feature type="binding site" evidence="9">
    <location>
        <position position="300"/>
    </location>
    <ligand>
        <name>Mg(2+)</name>
        <dbReference type="ChEBI" id="CHEBI:18420"/>
        <label>2</label>
    </ligand>
</feature>
<evidence type="ECO:0000256" key="9">
    <source>
        <dbReference type="PIRSR" id="PIRSR605093-1"/>
    </source>
</evidence>
<keyword evidence="5" id="KW-0547">Nucleotide-binding</keyword>
<accession>A0A8S5L007</accession>
<protein>
    <recommendedName>
        <fullName evidence="1">RNA-directed RNA polymerase</fullName>
        <ecNumber evidence="1">2.7.7.48</ecNumber>
    </recommendedName>
    <alternativeName>
        <fullName evidence="7">RNA replicase beta chain</fullName>
    </alternativeName>
</protein>
<dbReference type="SUPFAM" id="SSF56672">
    <property type="entry name" value="DNA/RNA polymerases"/>
    <property type="match status" value="1"/>
</dbReference>
<dbReference type="RefSeq" id="YP_010769648.1">
    <property type="nucleotide sequence ID" value="NC_074036.1"/>
</dbReference>
<evidence type="ECO:0000259" key="10">
    <source>
        <dbReference type="PROSITE" id="PS50522"/>
    </source>
</evidence>
<evidence type="ECO:0000256" key="1">
    <source>
        <dbReference type="ARBA" id="ARBA00012494"/>
    </source>
</evidence>
<evidence type="ECO:0000313" key="11">
    <source>
        <dbReference type="EMBL" id="DAD50787.1"/>
    </source>
</evidence>
<dbReference type="InterPro" id="IPR005093">
    <property type="entry name" value="RNArep_beta"/>
</dbReference>
<comment type="catalytic activity">
    <reaction evidence="8">
        <text>RNA(n) + a ribonucleoside 5'-triphosphate = RNA(n+1) + diphosphate</text>
        <dbReference type="Rhea" id="RHEA:21248"/>
        <dbReference type="Rhea" id="RHEA-COMP:14527"/>
        <dbReference type="Rhea" id="RHEA-COMP:17342"/>
        <dbReference type="ChEBI" id="CHEBI:33019"/>
        <dbReference type="ChEBI" id="CHEBI:61557"/>
        <dbReference type="ChEBI" id="CHEBI:140395"/>
        <dbReference type="EC" id="2.7.7.48"/>
    </reaction>
</comment>
<evidence type="ECO:0000256" key="5">
    <source>
        <dbReference type="ARBA" id="ARBA00022741"/>
    </source>
</evidence>
<keyword evidence="6" id="KW-0693">Viral RNA replication</keyword>
<keyword evidence="4" id="KW-0548">Nucleotidyltransferase</keyword>
<feature type="binding site" evidence="9">
    <location>
        <position position="391"/>
    </location>
    <ligand>
        <name>Mg(2+)</name>
        <dbReference type="ChEBI" id="CHEBI:18420"/>
        <label>2</label>
    </ligand>
</feature>
<sequence length="623" mass="70289">MRIRDRISQVSEVVKTWSVDGEKLAIDVASQLFEDLNTPTSLGLYMALQAGDIQTLVNHKIHPRNYISSSEFRDDYLAVSFLAKFPFKGNESSTRTQALLNFQEAEALCRSTNRRFTSATRVDDFRKIHPAVHPILHRMQQKIASILGDFDPEEWCRSCRFGPGATDLHKGIRATLYDKIGTGLSATADAIPVAEFIVNAMVPWVRSRRGLSPFDDGPYEPITKEEITLAPGNTVAFVPKNAKTDRAIAIEPSLNILLQLGLGQMIRRRLKRIGLDLDDQSANQKLAFLGSKFGRIATIDLSMASDTIAGAVVADLLPIRWYHFLDLVRSKWGTLDDEQLMDGPQKFVWQKFSSMGNGFTFELESLLFYSLAWATTTYLGLSTEYVRAYGDDIVVPVEAVELLTVMLGVLGFKTNPNKTFSEGPFRESCGKDYYDGNDVRPFFLKEVPSDAQTIIRMANGLRRLAHCRNGYSSCDSKLRATWVRCIRRLPKSVFRTLRGPLYNLEDLSAGDDGTLGVGFSEAAVSPFFRLSRFERKRGWDGVWYRYARVLESAKHFRPKDVNLAYATWLYGLSRGRDSRELKTLSEGCFARLTPFEVPFRSLTTSKLSLHGVSRGWPDTLDWR</sequence>
<keyword evidence="3" id="KW-0808">Transferase</keyword>
<evidence type="ECO:0000256" key="3">
    <source>
        <dbReference type="ARBA" id="ARBA00022679"/>
    </source>
</evidence>
<keyword evidence="9" id="KW-0460">Magnesium</keyword>
<dbReference type="GO" id="GO:0000166">
    <property type="term" value="F:nucleotide binding"/>
    <property type="evidence" value="ECO:0007669"/>
    <property type="project" value="UniProtKB-KW"/>
</dbReference>
<proteinExistence type="predicted"/>
<evidence type="ECO:0000256" key="2">
    <source>
        <dbReference type="ARBA" id="ARBA00022484"/>
    </source>
</evidence>
<dbReference type="InterPro" id="IPR007096">
    <property type="entry name" value="RNA-dir_Rpol_cat_phage"/>
</dbReference>
<evidence type="ECO:0000256" key="6">
    <source>
        <dbReference type="ARBA" id="ARBA00022953"/>
    </source>
</evidence>
<evidence type="ECO:0000256" key="8">
    <source>
        <dbReference type="ARBA" id="ARBA00048744"/>
    </source>
</evidence>
<dbReference type="GO" id="GO:0046872">
    <property type="term" value="F:metal ion binding"/>
    <property type="evidence" value="ECO:0007669"/>
    <property type="project" value="UniProtKB-KW"/>
</dbReference>
<dbReference type="InterPro" id="IPR043502">
    <property type="entry name" value="DNA/RNA_pol_sf"/>
</dbReference>
<dbReference type="KEGG" id="vg:80398725"/>
<dbReference type="GO" id="GO:0003968">
    <property type="term" value="F:RNA-directed RNA polymerase activity"/>
    <property type="evidence" value="ECO:0007669"/>
    <property type="project" value="UniProtKB-KW"/>
</dbReference>
<feature type="binding site" evidence="9">
    <location>
        <position position="392"/>
    </location>
    <ligand>
        <name>Mg(2+)</name>
        <dbReference type="ChEBI" id="CHEBI:18420"/>
        <label>2</label>
    </ligand>
</feature>